<dbReference type="InterPro" id="IPR051551">
    <property type="entry name" value="Autotransporter_adhesion"/>
</dbReference>
<dbReference type="SUPFAM" id="SSF103515">
    <property type="entry name" value="Autotransporter"/>
    <property type="match status" value="1"/>
</dbReference>
<dbReference type="InterPro" id="IPR005546">
    <property type="entry name" value="Autotransporte_beta"/>
</dbReference>
<evidence type="ECO:0000256" key="1">
    <source>
        <dbReference type="SAM" id="SignalP"/>
    </source>
</evidence>
<evidence type="ECO:0000313" key="4">
    <source>
        <dbReference type="Proteomes" id="UP000042054"/>
    </source>
</evidence>
<proteinExistence type="predicted"/>
<dbReference type="Pfam" id="PF03797">
    <property type="entry name" value="Autotransporter"/>
    <property type="match status" value="1"/>
</dbReference>
<reference evidence="3 4" key="1">
    <citation type="submission" date="2015-03" db="EMBL/GenBank/DDBJ databases">
        <authorList>
            <person name="Murphy D."/>
        </authorList>
    </citation>
    <scope>NUCLEOTIDE SEQUENCE [LARGE SCALE GENOMIC DNA]</scope>
    <source>
        <strain evidence="3 4">68/02</strain>
    </source>
</reference>
<dbReference type="RefSeq" id="WP_050535337.1">
    <property type="nucleotide sequence ID" value="NZ_CTKE01000021.1"/>
</dbReference>
<dbReference type="STRING" id="29485.CH64_1757"/>
<dbReference type="InterPro" id="IPR006315">
    <property type="entry name" value="OM_autotransptr_brl_dom"/>
</dbReference>
<dbReference type="AlphaFoldDB" id="A0A0U1HWV5"/>
<protein>
    <submittedName>
        <fullName evidence="3">Putative autotransporter protein</fullName>
    </submittedName>
</protein>
<dbReference type="Gene3D" id="2.160.20.20">
    <property type="match status" value="1"/>
</dbReference>
<dbReference type="PANTHER" id="PTHR35037:SF3">
    <property type="entry name" value="C-TERMINAL REGION OF AIDA-LIKE PROTEIN"/>
    <property type="match status" value="1"/>
</dbReference>
<keyword evidence="1" id="KW-0732">Signal</keyword>
<feature type="chain" id="PRO_5006709505" evidence="1">
    <location>
        <begin position="34"/>
        <end position="1054"/>
    </location>
</feature>
<name>A0A0U1HWV5_YERRO</name>
<accession>A0A0U1HWV5</accession>
<dbReference type="InterPro" id="IPR012332">
    <property type="entry name" value="Autotransporter_pectin_lyase_C"/>
</dbReference>
<evidence type="ECO:0000313" key="3">
    <source>
        <dbReference type="EMBL" id="CQI95839.1"/>
    </source>
</evidence>
<feature type="signal peptide" evidence="1">
    <location>
        <begin position="1"/>
        <end position="33"/>
    </location>
</feature>
<dbReference type="OrthoDB" id="6053567at2"/>
<dbReference type="Gene3D" id="2.40.128.130">
    <property type="entry name" value="Autotransporter beta-domain"/>
    <property type="match status" value="1"/>
</dbReference>
<dbReference type="SUPFAM" id="SSF51126">
    <property type="entry name" value="Pectin lyase-like"/>
    <property type="match status" value="1"/>
</dbReference>
<dbReference type="InterPro" id="IPR043990">
    <property type="entry name" value="AC_1"/>
</dbReference>
<dbReference type="Pfam" id="PF18883">
    <property type="entry name" value="AC_1"/>
    <property type="match status" value="1"/>
</dbReference>
<organism evidence="3 4">
    <name type="scientific">Yersinia rohdei</name>
    <dbReference type="NCBI Taxonomy" id="29485"/>
    <lineage>
        <taxon>Bacteria</taxon>
        <taxon>Pseudomonadati</taxon>
        <taxon>Pseudomonadota</taxon>
        <taxon>Gammaproteobacteria</taxon>
        <taxon>Enterobacterales</taxon>
        <taxon>Yersiniaceae</taxon>
        <taxon>Yersinia</taxon>
    </lineage>
</organism>
<dbReference type="SMART" id="SM00869">
    <property type="entry name" value="Autotransporter"/>
    <property type="match status" value="1"/>
</dbReference>
<dbReference type="GO" id="GO:0019867">
    <property type="term" value="C:outer membrane"/>
    <property type="evidence" value="ECO:0007669"/>
    <property type="project" value="InterPro"/>
</dbReference>
<sequence>MKNINKSKKSCIFHKTLLTSLLIPLCHSSATWADTISHTDGTQQSISGSYGSDIANQSAVSVKGTGSKITGEADVDIITTARNADGALVTDNGSLDLTDTSITVSGNIAYGVMNNNGTVSLQDGSIASSGESGHGVFTTGTNAKSDIDGTVISTDNTYSHGISGASGGTINLNNAALNASGALNYGIYLTDAETTLIGANNVINNTHGISGYGIYIANGANANLDNTTIHIDKGNAGVSVNKNSTATLDTLAITGQMTALDIKGTANISNGDIQLDSGKVIIAMGSATDTASVTLTDVVASSLDSVSALVDINNYASITINGGSYYSKGNNNTGLWVSGNTSSLIANNTVVMTEGNGAIGIENRGSALVNNTTVSTKGNNSHGIYTQGATFNASNMDITTAGTGSIAASSAIAGQMNLDNAIIHTSGASGMMLGTFAGSSLNAKNITGTSTGASAYALYTLSNSSISVTDSQFTTEGLNAGGIYANSNSALSSYSQVTLDNSSVVSLQGAGIRASGGNINVDMLNGSQLVGGNGLLVYASTNATNNNASNVNLNVDNHVVLMGDILADENNNINLNMTNNSVWTGAAYNANHIDIDSSSVWNLTGDADAETMHVLGQINFVNSSPLSRTHNFSTLTVTRNLTGNGNLTFNTQLGDSNSPTDRLHIMGNATGAHTVTVINQNGLGAQTTGSGINLITVDGDTSTGRFTMNDGVVAGAYQYLLYKVDANNWNLQSNLINGDTEEVAYRPDVPGYIAAPWLNALYGFVTLGRLHERRSVLESANNSFNQASWGRVSGVYNKFDAGRFSYDSDIEFIQLGHDFYQAESASGTKATAGAMFTLGKHHTDTQDKARALHADLSIDTGKIKTEAYGLGGYYTLISQDGGYLDLVGQGTLYRNDYESDVNAKQTGSGVVVSVEAGQAYPISDDWKIEPQGQVKYQYLNLRNSNDALSTINSTQYSIGQARAGLRLLQDIGKEQVVNPYFTSDVVYQLGKNPEVSIDNTTIRPEFSKSYWQTGAGVIVRVNDSADIYADVKYQKAFNNNMDGYSGNLGIKVSF</sequence>
<dbReference type="PROSITE" id="PS51208">
    <property type="entry name" value="AUTOTRANSPORTER"/>
    <property type="match status" value="1"/>
</dbReference>
<dbReference type="EMBL" id="CTKE01000021">
    <property type="protein sequence ID" value="CQI95839.1"/>
    <property type="molecule type" value="Genomic_DNA"/>
</dbReference>
<feature type="domain" description="Autotransporter" evidence="2">
    <location>
        <begin position="781"/>
        <end position="1054"/>
    </location>
</feature>
<dbReference type="InterPro" id="IPR011050">
    <property type="entry name" value="Pectin_lyase_fold/virulence"/>
</dbReference>
<dbReference type="Proteomes" id="UP000042054">
    <property type="component" value="Unassembled WGS sequence"/>
</dbReference>
<gene>
    <name evidence="3" type="primary">yapE</name>
    <name evidence="3" type="ORF">ERS008555_03480</name>
</gene>
<dbReference type="PANTHER" id="PTHR35037">
    <property type="entry name" value="C-TERMINAL REGION OF AIDA-LIKE PROTEIN"/>
    <property type="match status" value="1"/>
</dbReference>
<dbReference type="CDD" id="cd01344">
    <property type="entry name" value="PL2_Passenger_AT"/>
    <property type="match status" value="1"/>
</dbReference>
<evidence type="ECO:0000259" key="2">
    <source>
        <dbReference type="PROSITE" id="PS51208"/>
    </source>
</evidence>
<dbReference type="NCBIfam" id="TIGR01414">
    <property type="entry name" value="autotrans_barl"/>
    <property type="match status" value="1"/>
</dbReference>
<dbReference type="InterPro" id="IPR036709">
    <property type="entry name" value="Autotransporte_beta_dom_sf"/>
</dbReference>